<evidence type="ECO:0000313" key="2">
    <source>
        <dbReference type="Proteomes" id="UP000199517"/>
    </source>
</evidence>
<evidence type="ECO:0000313" key="1">
    <source>
        <dbReference type="EMBL" id="SFE04627.1"/>
    </source>
</evidence>
<accession>A0A1I1XBA2</accession>
<reference evidence="2" key="1">
    <citation type="submission" date="2016-10" db="EMBL/GenBank/DDBJ databases">
        <authorList>
            <person name="Varghese N."/>
            <person name="Submissions S."/>
        </authorList>
    </citation>
    <scope>NUCLEOTIDE SEQUENCE [LARGE SCALE GENOMIC DNA]</scope>
    <source>
        <strain evidence="2">DSM 7481</strain>
    </source>
</reference>
<dbReference type="InterPro" id="IPR044691">
    <property type="entry name" value="DCC1_Trx"/>
</dbReference>
<dbReference type="PANTHER" id="PTHR34290:SF2">
    <property type="entry name" value="OS04G0668800 PROTEIN"/>
    <property type="match status" value="1"/>
</dbReference>
<dbReference type="Pfam" id="PF04134">
    <property type="entry name" value="DCC1-like"/>
    <property type="match status" value="1"/>
</dbReference>
<dbReference type="InterPro" id="IPR007263">
    <property type="entry name" value="DCC1-like"/>
</dbReference>
<keyword evidence="2" id="KW-1185">Reference proteome</keyword>
<dbReference type="PANTHER" id="PTHR34290">
    <property type="entry name" value="SI:CH73-390P7.2"/>
    <property type="match status" value="1"/>
</dbReference>
<organism evidence="1 2">
    <name type="scientific">Paracidovorax konjaci</name>
    <dbReference type="NCBI Taxonomy" id="32040"/>
    <lineage>
        <taxon>Bacteria</taxon>
        <taxon>Pseudomonadati</taxon>
        <taxon>Pseudomonadota</taxon>
        <taxon>Betaproteobacteria</taxon>
        <taxon>Burkholderiales</taxon>
        <taxon>Comamonadaceae</taxon>
        <taxon>Paracidovorax</taxon>
    </lineage>
</organism>
<gene>
    <name evidence="1" type="ORF">SAMN04489710_112107</name>
</gene>
<sequence>MTADAPALYPLTLYYDSRCALCSTEMGNLMRRDRAGLLRFEDIWAPGFEGPPPGTTREDLLTLIHARAADGRVLRGVEVFRRAYEAVGLGWVTAATRLPVLGPLADRLYPVLARNRYRLPRWLVSGLFERASQRAARQRCGPDGPCRL</sequence>
<dbReference type="GO" id="GO:0015035">
    <property type="term" value="F:protein-disulfide reductase activity"/>
    <property type="evidence" value="ECO:0007669"/>
    <property type="project" value="InterPro"/>
</dbReference>
<dbReference type="OrthoDB" id="5294764at2"/>
<dbReference type="AlphaFoldDB" id="A0A1I1XBA2"/>
<proteinExistence type="predicted"/>
<dbReference type="EMBL" id="FOMQ01000012">
    <property type="protein sequence ID" value="SFE04627.1"/>
    <property type="molecule type" value="Genomic_DNA"/>
</dbReference>
<dbReference type="Proteomes" id="UP000199517">
    <property type="component" value="Unassembled WGS sequence"/>
</dbReference>
<name>A0A1I1XBA2_9BURK</name>
<dbReference type="RefSeq" id="WP_092954944.1">
    <property type="nucleotide sequence ID" value="NZ_FOMQ01000012.1"/>
</dbReference>
<protein>
    <submittedName>
        <fullName evidence="1">Predicted thiol-disulfide oxidoreductase YuxK, DCC family</fullName>
    </submittedName>
</protein>
<dbReference type="STRING" id="32040.SAMN04489710_112107"/>